<dbReference type="Proteomes" id="UP000230750">
    <property type="component" value="Unassembled WGS sequence"/>
</dbReference>
<name>A0A2G8KI13_STIJA</name>
<protein>
    <submittedName>
        <fullName evidence="2">Uncharacterized protein</fullName>
    </submittedName>
</protein>
<proteinExistence type="predicted"/>
<sequence>MKMEESPTCSTSVLEGELCPKCCELQKEVDTLKEQETFFLTLKTKIIKTENYKVLEEELKKTIKETLPWKLSKDKFAVEMEEIRKQLENTQIKLSASESLCLQYEQKIESTDSQEAEHILTIRSLREELRHAELRCKAETQKLMKAKQQAGVLRQKLSERNSSRRRKGQSTSERSDDNLDMIGNISGGSDDEMDDSDDEEEEEVVNHSKEEKETSQQHQGGVSTHRDSAWHKQWNGKPIKA</sequence>
<reference evidence="2 3" key="1">
    <citation type="journal article" date="2017" name="PLoS Biol.">
        <title>The sea cucumber genome provides insights into morphological evolution and visceral regeneration.</title>
        <authorList>
            <person name="Zhang X."/>
            <person name="Sun L."/>
            <person name="Yuan J."/>
            <person name="Sun Y."/>
            <person name="Gao Y."/>
            <person name="Zhang L."/>
            <person name="Li S."/>
            <person name="Dai H."/>
            <person name="Hamel J.F."/>
            <person name="Liu C."/>
            <person name="Yu Y."/>
            <person name="Liu S."/>
            <person name="Lin W."/>
            <person name="Guo K."/>
            <person name="Jin S."/>
            <person name="Xu P."/>
            <person name="Storey K.B."/>
            <person name="Huan P."/>
            <person name="Zhang T."/>
            <person name="Zhou Y."/>
            <person name="Zhang J."/>
            <person name="Lin C."/>
            <person name="Li X."/>
            <person name="Xing L."/>
            <person name="Huo D."/>
            <person name="Sun M."/>
            <person name="Wang L."/>
            <person name="Mercier A."/>
            <person name="Li F."/>
            <person name="Yang H."/>
            <person name="Xiang J."/>
        </authorList>
    </citation>
    <scope>NUCLEOTIDE SEQUENCE [LARGE SCALE GENOMIC DNA]</scope>
    <source>
        <strain evidence="2">Shaxun</strain>
        <tissue evidence="2">Muscle</tissue>
    </source>
</reference>
<evidence type="ECO:0000313" key="2">
    <source>
        <dbReference type="EMBL" id="PIK47632.1"/>
    </source>
</evidence>
<comment type="caution">
    <text evidence="2">The sequence shown here is derived from an EMBL/GenBank/DDBJ whole genome shotgun (WGS) entry which is preliminary data.</text>
</comment>
<keyword evidence="3" id="KW-1185">Reference proteome</keyword>
<accession>A0A2G8KI13</accession>
<dbReference type="EMBL" id="MRZV01000568">
    <property type="protein sequence ID" value="PIK47632.1"/>
    <property type="molecule type" value="Genomic_DNA"/>
</dbReference>
<evidence type="ECO:0000256" key="1">
    <source>
        <dbReference type="SAM" id="MobiDB-lite"/>
    </source>
</evidence>
<dbReference type="AlphaFoldDB" id="A0A2G8KI13"/>
<feature type="compositionally biased region" description="Basic and acidic residues" evidence="1">
    <location>
        <begin position="204"/>
        <end position="215"/>
    </location>
</feature>
<feature type="region of interest" description="Disordered" evidence="1">
    <location>
        <begin position="145"/>
        <end position="241"/>
    </location>
</feature>
<feature type="compositionally biased region" description="Acidic residues" evidence="1">
    <location>
        <begin position="189"/>
        <end position="203"/>
    </location>
</feature>
<evidence type="ECO:0000313" key="3">
    <source>
        <dbReference type="Proteomes" id="UP000230750"/>
    </source>
</evidence>
<gene>
    <name evidence="2" type="ORF">BSL78_15496</name>
</gene>
<organism evidence="2 3">
    <name type="scientific">Stichopus japonicus</name>
    <name type="common">Sea cucumber</name>
    <dbReference type="NCBI Taxonomy" id="307972"/>
    <lineage>
        <taxon>Eukaryota</taxon>
        <taxon>Metazoa</taxon>
        <taxon>Echinodermata</taxon>
        <taxon>Eleutherozoa</taxon>
        <taxon>Echinozoa</taxon>
        <taxon>Holothuroidea</taxon>
        <taxon>Aspidochirotacea</taxon>
        <taxon>Aspidochirotida</taxon>
        <taxon>Stichopodidae</taxon>
        <taxon>Apostichopus</taxon>
    </lineage>
</organism>